<name>A0A1H9E0E1_9BACI</name>
<dbReference type="OrthoDB" id="2963135at2"/>
<evidence type="ECO:0000313" key="2">
    <source>
        <dbReference type="Proteomes" id="UP000199427"/>
    </source>
</evidence>
<protein>
    <submittedName>
        <fullName evidence="1">Uncharacterized protein</fullName>
    </submittedName>
</protein>
<dbReference type="STRING" id="571933.SAMN05216362_10825"/>
<organism evidence="1 2">
    <name type="scientific">Piscibacillus halophilus</name>
    <dbReference type="NCBI Taxonomy" id="571933"/>
    <lineage>
        <taxon>Bacteria</taxon>
        <taxon>Bacillati</taxon>
        <taxon>Bacillota</taxon>
        <taxon>Bacilli</taxon>
        <taxon>Bacillales</taxon>
        <taxon>Bacillaceae</taxon>
        <taxon>Piscibacillus</taxon>
    </lineage>
</organism>
<reference evidence="1 2" key="1">
    <citation type="submission" date="2016-10" db="EMBL/GenBank/DDBJ databases">
        <authorList>
            <person name="de Groot N.N."/>
        </authorList>
    </citation>
    <scope>NUCLEOTIDE SEQUENCE [LARGE SCALE GENOMIC DNA]</scope>
    <source>
        <strain evidence="1 2">DSM 21633</strain>
    </source>
</reference>
<proteinExistence type="predicted"/>
<dbReference type="RefSeq" id="WP_143063789.1">
    <property type="nucleotide sequence ID" value="NZ_FOES01000008.1"/>
</dbReference>
<dbReference type="EMBL" id="FOES01000008">
    <property type="protein sequence ID" value="SEQ19176.1"/>
    <property type="molecule type" value="Genomic_DNA"/>
</dbReference>
<keyword evidence="2" id="KW-1185">Reference proteome</keyword>
<sequence length="174" mass="20049">MKKIKRWCLGLIVAVIGLVGYFVVEAASEDVEFTSVSHAGVQHSLLVENEYVYIGKNLKWPGEDLPVIHNVSILTKEGEELDSQNDHIQIELLVDESQQTQILYGELSDEQTEIVANYEKLQDYQMTEPQMTMVMQVKLKNPQYQYHLDSLNIEYTIDGKTRTQQLPLKNFIFL</sequence>
<evidence type="ECO:0000313" key="1">
    <source>
        <dbReference type="EMBL" id="SEQ19176.1"/>
    </source>
</evidence>
<dbReference type="Proteomes" id="UP000199427">
    <property type="component" value="Unassembled WGS sequence"/>
</dbReference>
<dbReference type="AlphaFoldDB" id="A0A1H9E0E1"/>
<accession>A0A1H9E0E1</accession>
<gene>
    <name evidence="1" type="ORF">SAMN05216362_10825</name>
</gene>